<reference evidence="4 5" key="1">
    <citation type="submission" date="2016-08" db="EMBL/GenBank/DDBJ databases">
        <title>Draft genome of Fabibacter sp. strain SK-8.</title>
        <authorList>
            <person name="Wong S.-K."/>
            <person name="Hamasaki K."/>
            <person name="Yoshizawa S."/>
        </authorList>
    </citation>
    <scope>NUCLEOTIDE SEQUENCE [LARGE SCALE GENOMIC DNA]</scope>
    <source>
        <strain evidence="4 5">SK-8</strain>
    </source>
</reference>
<dbReference type="PANTHER" id="PTHR46517:SF1">
    <property type="entry name" value="FRUCTOSE-2,6-BISPHOSPHATASE TIGAR"/>
    <property type="match status" value="1"/>
</dbReference>
<keyword evidence="5" id="KW-1185">Reference proteome</keyword>
<proteinExistence type="predicted"/>
<dbReference type="Proteomes" id="UP000095552">
    <property type="component" value="Unassembled WGS sequence"/>
</dbReference>
<dbReference type="GO" id="GO:0045820">
    <property type="term" value="P:negative regulation of glycolytic process"/>
    <property type="evidence" value="ECO:0007669"/>
    <property type="project" value="TreeGrafter"/>
</dbReference>
<keyword evidence="1" id="KW-0378">Hydrolase</keyword>
<dbReference type="GO" id="GO:0004331">
    <property type="term" value="F:fructose-2,6-bisphosphate 2-phosphatase activity"/>
    <property type="evidence" value="ECO:0007669"/>
    <property type="project" value="TreeGrafter"/>
</dbReference>
<dbReference type="EMBL" id="MDGQ01000005">
    <property type="protein sequence ID" value="OEK05064.1"/>
    <property type="molecule type" value="Genomic_DNA"/>
</dbReference>
<dbReference type="AlphaFoldDB" id="A0A1E5T116"/>
<sequence>MMTKKIYLTRHGQTDFNKQGIVQGSGIDSDLNETGQAQAAAFFHAYEHVSFDKVYVSGLKRTHQSVKGFLDKHPSEVLPDLNEISWGKKEGVPVDQEGEAYYQAMINSWKEGQVDVRIEGGESPLEVAERMKRALKHILSQPNEDTILICMHGRAMRVMLSVMLNYPLKCMDMFEHSNLCLYELVFTGQMFKVESYNNTDHLNGLSVQ</sequence>
<evidence type="ECO:0000313" key="5">
    <source>
        <dbReference type="Proteomes" id="UP000095552"/>
    </source>
</evidence>
<feature type="binding site" evidence="3">
    <location>
        <begin position="10"/>
        <end position="17"/>
    </location>
    <ligand>
        <name>substrate</name>
    </ligand>
</feature>
<dbReference type="Gene3D" id="3.40.50.1240">
    <property type="entry name" value="Phosphoglycerate mutase-like"/>
    <property type="match status" value="1"/>
</dbReference>
<dbReference type="OrthoDB" id="9782128at2"/>
<dbReference type="PROSITE" id="PS00175">
    <property type="entry name" value="PG_MUTASE"/>
    <property type="match status" value="1"/>
</dbReference>
<accession>A0A1E5T116</accession>
<feature type="active site" description="Proton donor/acceptor" evidence="2">
    <location>
        <position position="83"/>
    </location>
</feature>
<gene>
    <name evidence="4" type="ORF">BFP71_16735</name>
</gene>
<dbReference type="PANTHER" id="PTHR46517">
    <property type="entry name" value="FRUCTOSE-2,6-BISPHOSPHATASE TIGAR"/>
    <property type="match status" value="1"/>
</dbReference>
<evidence type="ECO:0000256" key="3">
    <source>
        <dbReference type="PIRSR" id="PIRSR613078-2"/>
    </source>
</evidence>
<name>A0A1E5T116_9BACT</name>
<dbReference type="InterPro" id="IPR001345">
    <property type="entry name" value="PG/BPGM_mutase_AS"/>
</dbReference>
<feature type="binding site" evidence="3">
    <location>
        <position position="61"/>
    </location>
    <ligand>
        <name>substrate</name>
    </ligand>
</feature>
<protein>
    <submittedName>
        <fullName evidence="4">Histidine phosphatase family protein</fullName>
    </submittedName>
</protein>
<dbReference type="InterPro" id="IPR051695">
    <property type="entry name" value="Phosphoglycerate_Mutase"/>
</dbReference>
<organism evidence="4 5">
    <name type="scientific">Roseivirga misakiensis</name>
    <dbReference type="NCBI Taxonomy" id="1563681"/>
    <lineage>
        <taxon>Bacteria</taxon>
        <taxon>Pseudomonadati</taxon>
        <taxon>Bacteroidota</taxon>
        <taxon>Cytophagia</taxon>
        <taxon>Cytophagales</taxon>
        <taxon>Roseivirgaceae</taxon>
        <taxon>Roseivirga</taxon>
    </lineage>
</organism>
<evidence type="ECO:0000313" key="4">
    <source>
        <dbReference type="EMBL" id="OEK05064.1"/>
    </source>
</evidence>
<dbReference type="CDD" id="cd07067">
    <property type="entry name" value="HP_PGM_like"/>
    <property type="match status" value="1"/>
</dbReference>
<dbReference type="STRING" id="1563681.BFP71_16735"/>
<evidence type="ECO:0000256" key="2">
    <source>
        <dbReference type="PIRSR" id="PIRSR613078-1"/>
    </source>
</evidence>
<feature type="active site" description="Tele-phosphohistidine intermediate" evidence="2">
    <location>
        <position position="11"/>
    </location>
</feature>
<dbReference type="GO" id="GO:0043456">
    <property type="term" value="P:regulation of pentose-phosphate shunt"/>
    <property type="evidence" value="ECO:0007669"/>
    <property type="project" value="TreeGrafter"/>
</dbReference>
<dbReference type="InterPro" id="IPR013078">
    <property type="entry name" value="His_Pase_superF_clade-1"/>
</dbReference>
<evidence type="ECO:0000256" key="1">
    <source>
        <dbReference type="ARBA" id="ARBA00022801"/>
    </source>
</evidence>
<comment type="caution">
    <text evidence="4">The sequence shown here is derived from an EMBL/GenBank/DDBJ whole genome shotgun (WGS) entry which is preliminary data.</text>
</comment>
<dbReference type="SMART" id="SM00855">
    <property type="entry name" value="PGAM"/>
    <property type="match status" value="1"/>
</dbReference>
<dbReference type="GO" id="GO:0005829">
    <property type="term" value="C:cytosol"/>
    <property type="evidence" value="ECO:0007669"/>
    <property type="project" value="TreeGrafter"/>
</dbReference>
<dbReference type="Pfam" id="PF00300">
    <property type="entry name" value="His_Phos_1"/>
    <property type="match status" value="1"/>
</dbReference>
<dbReference type="PIRSF" id="PIRSF000709">
    <property type="entry name" value="6PFK_2-Ptase"/>
    <property type="match status" value="1"/>
</dbReference>
<dbReference type="InterPro" id="IPR029033">
    <property type="entry name" value="His_PPase_superfam"/>
</dbReference>
<dbReference type="SUPFAM" id="SSF53254">
    <property type="entry name" value="Phosphoglycerate mutase-like"/>
    <property type="match status" value="1"/>
</dbReference>